<evidence type="ECO:0000313" key="6">
    <source>
        <dbReference type="Proteomes" id="UP000663842"/>
    </source>
</evidence>
<dbReference type="InterPro" id="IPR017871">
    <property type="entry name" value="ABC_transporter-like_CS"/>
</dbReference>
<dbReference type="PANTHER" id="PTHR42781">
    <property type="entry name" value="SPERMIDINE/PUTRESCINE IMPORT ATP-BINDING PROTEIN POTA"/>
    <property type="match status" value="1"/>
</dbReference>
<evidence type="ECO:0000259" key="2">
    <source>
        <dbReference type="Pfam" id="PF00005"/>
    </source>
</evidence>
<reference evidence="5" key="1">
    <citation type="submission" date="2021-02" db="EMBL/GenBank/DDBJ databases">
        <authorList>
            <person name="Nowell W R."/>
        </authorList>
    </citation>
    <scope>NUCLEOTIDE SEQUENCE</scope>
</reference>
<accession>A0A819BJR5</accession>
<dbReference type="SUPFAM" id="SSF50331">
    <property type="entry name" value="MOP-like"/>
    <property type="match status" value="1"/>
</dbReference>
<dbReference type="SUPFAM" id="SSF52540">
    <property type="entry name" value="P-loop containing nucleoside triphosphate hydrolases"/>
    <property type="match status" value="1"/>
</dbReference>
<evidence type="ECO:0000256" key="1">
    <source>
        <dbReference type="ARBA" id="ARBA00022448"/>
    </source>
</evidence>
<dbReference type="InterPro" id="IPR013611">
    <property type="entry name" value="Transp-assoc_OB_typ2"/>
</dbReference>
<evidence type="ECO:0000259" key="3">
    <source>
        <dbReference type="Pfam" id="PF08402"/>
    </source>
</evidence>
<protein>
    <recommendedName>
        <fullName evidence="7">Spermidine/putrescine import ATP-binding protein PotA</fullName>
    </recommendedName>
</protein>
<organism evidence="5 6">
    <name type="scientific">Rotaria magnacalcarata</name>
    <dbReference type="NCBI Taxonomy" id="392030"/>
    <lineage>
        <taxon>Eukaryota</taxon>
        <taxon>Metazoa</taxon>
        <taxon>Spiralia</taxon>
        <taxon>Gnathifera</taxon>
        <taxon>Rotifera</taxon>
        <taxon>Eurotatoria</taxon>
        <taxon>Bdelloidea</taxon>
        <taxon>Philodinida</taxon>
        <taxon>Philodinidae</taxon>
        <taxon>Rotaria</taxon>
    </lineage>
</organism>
<comment type="caution">
    <text evidence="5">The sequence shown here is derived from an EMBL/GenBank/DDBJ whole genome shotgun (WGS) entry which is preliminary data.</text>
</comment>
<dbReference type="PANTHER" id="PTHR42781:SF4">
    <property type="entry name" value="SPERMIDINE_PUTRESCINE IMPORT ATP-BINDING PROTEIN POTA"/>
    <property type="match status" value="1"/>
</dbReference>
<dbReference type="Gene3D" id="3.40.50.300">
    <property type="entry name" value="P-loop containing nucleotide triphosphate hydrolases"/>
    <property type="match status" value="1"/>
</dbReference>
<evidence type="ECO:0000313" key="4">
    <source>
        <dbReference type="EMBL" id="CAF2119989.1"/>
    </source>
</evidence>
<dbReference type="InterPro" id="IPR008995">
    <property type="entry name" value="Mo/tungstate-bd_C_term_dom"/>
</dbReference>
<evidence type="ECO:0008006" key="7">
    <source>
        <dbReference type="Google" id="ProtNLM"/>
    </source>
</evidence>
<dbReference type="Proteomes" id="UP000663842">
    <property type="component" value="Unassembled WGS sequence"/>
</dbReference>
<dbReference type="InterPro" id="IPR003439">
    <property type="entry name" value="ABC_transporter-like_ATP-bd"/>
</dbReference>
<dbReference type="Pfam" id="PF08402">
    <property type="entry name" value="TOBE_2"/>
    <property type="match status" value="1"/>
</dbReference>
<dbReference type="InterPro" id="IPR050093">
    <property type="entry name" value="ABC_SmlMolc_Importer"/>
</dbReference>
<dbReference type="EMBL" id="CAJOBF010000351">
    <property type="protein sequence ID" value="CAF3803018.1"/>
    <property type="molecule type" value="Genomic_DNA"/>
</dbReference>
<proteinExistence type="predicted"/>
<dbReference type="GO" id="GO:0005524">
    <property type="term" value="F:ATP binding"/>
    <property type="evidence" value="ECO:0007669"/>
    <property type="project" value="InterPro"/>
</dbReference>
<dbReference type="GO" id="GO:0022857">
    <property type="term" value="F:transmembrane transporter activity"/>
    <property type="evidence" value="ECO:0007669"/>
    <property type="project" value="InterPro"/>
</dbReference>
<dbReference type="AlphaFoldDB" id="A0A819BJR5"/>
<dbReference type="Pfam" id="PF00005">
    <property type="entry name" value="ABC_tran"/>
    <property type="match status" value="1"/>
</dbReference>
<dbReference type="Proteomes" id="UP000663887">
    <property type="component" value="Unassembled WGS sequence"/>
</dbReference>
<name>A0A819BJR5_9BILA</name>
<sequence length="238" mass="26851">MEKFSGRKPSQLSGGQQQRVAVARAVVNKPLILLLDEPLSALDENLRKQMQVELKAMQQDLGITFILVTHDQEEALSISDTIIVINNGKIEQIGSPQEIYETPINSFVASFVGELNVLDTKIKTIDQNQLTILVEEVYTYKIQNKNNFILGDEIKLLIRPEKLRLTLPEDVSTSNNLKGEISEIRYKGSLLDYIVILNNNNKKVVITVLQNKEVKSYDYKVGMEVCVEWSAGCEVLTK</sequence>
<dbReference type="Gene3D" id="2.40.50.100">
    <property type="match status" value="1"/>
</dbReference>
<dbReference type="InterPro" id="IPR027417">
    <property type="entry name" value="P-loop_NTPase"/>
</dbReference>
<dbReference type="PROSITE" id="PS00211">
    <property type="entry name" value="ABC_TRANSPORTER_1"/>
    <property type="match status" value="1"/>
</dbReference>
<feature type="domain" description="ABC transporter" evidence="2">
    <location>
        <begin position="6"/>
        <end position="39"/>
    </location>
</feature>
<keyword evidence="1" id="KW-0813">Transport</keyword>
<dbReference type="GO" id="GO:0016887">
    <property type="term" value="F:ATP hydrolysis activity"/>
    <property type="evidence" value="ECO:0007669"/>
    <property type="project" value="InterPro"/>
</dbReference>
<evidence type="ECO:0000313" key="5">
    <source>
        <dbReference type="EMBL" id="CAF3803018.1"/>
    </source>
</evidence>
<gene>
    <name evidence="5" type="ORF">UXM345_LOCUS4924</name>
    <name evidence="4" type="ORF">XDN619_LOCUS22498</name>
</gene>
<feature type="domain" description="Transport-associated OB type 2" evidence="3">
    <location>
        <begin position="156"/>
        <end position="231"/>
    </location>
</feature>
<dbReference type="GO" id="GO:0043190">
    <property type="term" value="C:ATP-binding cassette (ABC) transporter complex"/>
    <property type="evidence" value="ECO:0007669"/>
    <property type="project" value="InterPro"/>
</dbReference>
<dbReference type="EMBL" id="CAJNRG010010184">
    <property type="protein sequence ID" value="CAF2119989.1"/>
    <property type="molecule type" value="Genomic_DNA"/>
</dbReference>